<dbReference type="PANTHER" id="PTHR39598">
    <property type="entry name" value="AUSTINOL SYNTHESIS PROTEIN F-RELATED"/>
    <property type="match status" value="1"/>
</dbReference>
<organism evidence="1 2">
    <name type="scientific">Verruconis gallopava</name>
    <dbReference type="NCBI Taxonomy" id="253628"/>
    <lineage>
        <taxon>Eukaryota</taxon>
        <taxon>Fungi</taxon>
        <taxon>Dikarya</taxon>
        <taxon>Ascomycota</taxon>
        <taxon>Pezizomycotina</taxon>
        <taxon>Dothideomycetes</taxon>
        <taxon>Pleosporomycetidae</taxon>
        <taxon>Venturiales</taxon>
        <taxon>Sympoventuriaceae</taxon>
        <taxon>Verruconis</taxon>
    </lineage>
</organism>
<dbReference type="Gene3D" id="3.10.450.50">
    <property type="match status" value="1"/>
</dbReference>
<proteinExistence type="predicted"/>
<gene>
    <name evidence="1" type="ORF">PV09_06207</name>
</gene>
<dbReference type="HOGENOM" id="CLU_108113_2_0_1"/>
<dbReference type="STRING" id="253628.A0A0D1YNW3"/>
<sequence length="173" mass="19790">MLMHSFNPSSDFILAQPTRMSIDMAIQAETARRYIEAFHALDGAEFTKLKTPECEHVFAPKSLNMTVSKNNARFEAHMEHLRTILKAFPVYVKKLWEDKTHVTIWATSETVFQEEAKDEGAPQSSCSFGGEYMFVLEMNEDGDKIKRVVEFLDSNATEDIDEASTTKSWEQKI</sequence>
<dbReference type="Proteomes" id="UP000053259">
    <property type="component" value="Unassembled WGS sequence"/>
</dbReference>
<accession>A0A0D1YNW3</accession>
<protein>
    <recommendedName>
        <fullName evidence="3">SnoaL-like domain-containing protein</fullName>
    </recommendedName>
</protein>
<dbReference type="GeneID" id="27314180"/>
<evidence type="ECO:0008006" key="3">
    <source>
        <dbReference type="Google" id="ProtNLM"/>
    </source>
</evidence>
<dbReference type="InterPro" id="IPR032710">
    <property type="entry name" value="NTF2-like_dom_sf"/>
</dbReference>
<evidence type="ECO:0000313" key="2">
    <source>
        <dbReference type="Proteomes" id="UP000053259"/>
    </source>
</evidence>
<dbReference type="SUPFAM" id="SSF54427">
    <property type="entry name" value="NTF2-like"/>
    <property type="match status" value="1"/>
</dbReference>
<dbReference type="RefSeq" id="XP_016212256.1">
    <property type="nucleotide sequence ID" value="XM_016359808.1"/>
</dbReference>
<keyword evidence="2" id="KW-1185">Reference proteome</keyword>
<dbReference type="InParanoid" id="A0A0D1YNW3"/>
<dbReference type="PANTHER" id="PTHR39598:SF1">
    <property type="entry name" value="AUSTINOID BIOSYNTHESIS CLUSTERS PROTEIN F-RELATED"/>
    <property type="match status" value="1"/>
</dbReference>
<evidence type="ECO:0000313" key="1">
    <source>
        <dbReference type="EMBL" id="KIW02387.1"/>
    </source>
</evidence>
<reference evidence="1 2" key="1">
    <citation type="submission" date="2015-01" db="EMBL/GenBank/DDBJ databases">
        <title>The Genome Sequence of Ochroconis gallopava CBS43764.</title>
        <authorList>
            <consortium name="The Broad Institute Genomics Platform"/>
            <person name="Cuomo C."/>
            <person name="de Hoog S."/>
            <person name="Gorbushina A."/>
            <person name="Stielow B."/>
            <person name="Teixiera M."/>
            <person name="Abouelleil A."/>
            <person name="Chapman S.B."/>
            <person name="Priest M."/>
            <person name="Young S.K."/>
            <person name="Wortman J."/>
            <person name="Nusbaum C."/>
            <person name="Birren B."/>
        </authorList>
    </citation>
    <scope>NUCLEOTIDE SEQUENCE [LARGE SCALE GENOMIC DNA]</scope>
    <source>
        <strain evidence="1 2">CBS 43764</strain>
    </source>
</reference>
<name>A0A0D1YNW3_9PEZI</name>
<dbReference type="OrthoDB" id="3758478at2759"/>
<dbReference type="InterPro" id="IPR050977">
    <property type="entry name" value="Fungal_Meroterpenoid_Isomerase"/>
</dbReference>
<dbReference type="EMBL" id="KN847549">
    <property type="protein sequence ID" value="KIW02387.1"/>
    <property type="molecule type" value="Genomic_DNA"/>
</dbReference>
<dbReference type="VEuPathDB" id="FungiDB:PV09_06207"/>
<dbReference type="AlphaFoldDB" id="A0A0D1YNW3"/>